<comment type="caution">
    <text evidence="1">The sequence shown here is derived from an EMBL/GenBank/DDBJ whole genome shotgun (WGS) entry which is preliminary data.</text>
</comment>
<proteinExistence type="predicted"/>
<organism evidence="1 2">
    <name type="scientific">Candidatus Woesebacteria bacterium GW2011_GWB1_43_14</name>
    <dbReference type="NCBI Taxonomy" id="1618578"/>
    <lineage>
        <taxon>Bacteria</taxon>
        <taxon>Candidatus Woeseibacteriota</taxon>
    </lineage>
</organism>
<accession>A0A0G1DHK9</accession>
<evidence type="ECO:0000313" key="1">
    <source>
        <dbReference type="EMBL" id="KKS97164.1"/>
    </source>
</evidence>
<protein>
    <submittedName>
        <fullName evidence="1">Uncharacterized protein</fullName>
    </submittedName>
</protein>
<sequence>MVDFNNLKIEPHFKLNFGKSGKNGNGGDGGSIFIFTEKLAGDGKFLAHGGRGKHGGKGGNIKIIAKNNDFKGEVSVKGGDSYGK</sequence>
<dbReference type="Proteomes" id="UP000034090">
    <property type="component" value="Unassembled WGS sequence"/>
</dbReference>
<name>A0A0G1DHK9_9BACT</name>
<evidence type="ECO:0000313" key="2">
    <source>
        <dbReference type="Proteomes" id="UP000034090"/>
    </source>
</evidence>
<dbReference type="STRING" id="1618578.UV74_C0013G0286"/>
<reference evidence="1 2" key="1">
    <citation type="journal article" date="2015" name="Nature">
        <title>rRNA introns, odd ribosomes, and small enigmatic genomes across a large radiation of phyla.</title>
        <authorList>
            <person name="Brown C.T."/>
            <person name="Hug L.A."/>
            <person name="Thomas B.C."/>
            <person name="Sharon I."/>
            <person name="Castelle C.J."/>
            <person name="Singh A."/>
            <person name="Wilkins M.J."/>
            <person name="Williams K.H."/>
            <person name="Banfield J.F."/>
        </authorList>
    </citation>
    <scope>NUCLEOTIDE SEQUENCE [LARGE SCALE GENOMIC DNA]</scope>
</reference>
<dbReference type="EMBL" id="LCFQ01000013">
    <property type="protein sequence ID" value="KKS97164.1"/>
    <property type="molecule type" value="Genomic_DNA"/>
</dbReference>
<dbReference type="AlphaFoldDB" id="A0A0G1DHK9"/>
<gene>
    <name evidence="1" type="ORF">UV74_C0013G0286</name>
</gene>